<keyword evidence="3" id="KW-0238">DNA-binding</keyword>
<dbReference type="InterPro" id="IPR005119">
    <property type="entry name" value="LysR_subst-bd"/>
</dbReference>
<evidence type="ECO:0000256" key="4">
    <source>
        <dbReference type="ARBA" id="ARBA00023163"/>
    </source>
</evidence>
<protein>
    <submittedName>
        <fullName evidence="7">LysR family transcriptional regulator</fullName>
    </submittedName>
</protein>
<dbReference type="InterPro" id="IPR036390">
    <property type="entry name" value="WH_DNA-bd_sf"/>
</dbReference>
<name>A0A443JR64_9RHOB</name>
<comment type="caution">
    <text evidence="7">The sequence shown here is derived from an EMBL/GenBank/DDBJ whole genome shotgun (WGS) entry which is preliminary data.</text>
</comment>
<comment type="similarity">
    <text evidence="1">Belongs to the LysR transcriptional regulatory family.</text>
</comment>
<dbReference type="PROSITE" id="PS50931">
    <property type="entry name" value="HTH_LYSR"/>
    <property type="match status" value="1"/>
</dbReference>
<evidence type="ECO:0000256" key="1">
    <source>
        <dbReference type="ARBA" id="ARBA00009437"/>
    </source>
</evidence>
<sequence length="316" mass="34816">MDRLAAMEVFVRAVDLGSFSAAADALQMSSQLVGKHVQKLEQHLGVQLLHRTTRRQSLTDFGRSFYERARIILAEVAAAEGLAAETRAIPSGRLRINAPVSFGMRTLSPKLPEFMKAYPDVTVDVTLGNRAVDLVDEGFDVVFRVGELIDSGLIARALAPYRLVLCAAPAYLTGRLPIREPKDLAHHECLGFAHTELRTHWAFYGPEGREEVTVSSHLMSDHGEPLLCAALAGLGIILQPEELVHDAISDGTLIPLLPGYRVPTRPLHLLYAPDRRITPKLRCFIDFAVHAFGHKRPTTDGEPRFPELPPGNVQTD</sequence>
<dbReference type="Proteomes" id="UP000284476">
    <property type="component" value="Unassembled WGS sequence"/>
</dbReference>
<gene>
    <name evidence="7" type="ORF">D2T30_05060</name>
</gene>
<dbReference type="InterPro" id="IPR036388">
    <property type="entry name" value="WH-like_DNA-bd_sf"/>
</dbReference>
<feature type="region of interest" description="Disordered" evidence="5">
    <location>
        <begin position="296"/>
        <end position="316"/>
    </location>
</feature>
<evidence type="ECO:0000256" key="3">
    <source>
        <dbReference type="ARBA" id="ARBA00023125"/>
    </source>
</evidence>
<evidence type="ECO:0000313" key="8">
    <source>
        <dbReference type="Proteomes" id="UP000284476"/>
    </source>
</evidence>
<evidence type="ECO:0000259" key="6">
    <source>
        <dbReference type="PROSITE" id="PS50931"/>
    </source>
</evidence>
<dbReference type="RefSeq" id="WP_128207985.1">
    <property type="nucleotide sequence ID" value="NZ_JBHRSO010000013.1"/>
</dbReference>
<dbReference type="Gene3D" id="1.10.10.10">
    <property type="entry name" value="Winged helix-like DNA-binding domain superfamily/Winged helix DNA-binding domain"/>
    <property type="match status" value="1"/>
</dbReference>
<dbReference type="Pfam" id="PF00126">
    <property type="entry name" value="HTH_1"/>
    <property type="match status" value="1"/>
</dbReference>
<dbReference type="PANTHER" id="PTHR30537">
    <property type="entry name" value="HTH-TYPE TRANSCRIPTIONAL REGULATOR"/>
    <property type="match status" value="1"/>
</dbReference>
<keyword evidence="4" id="KW-0804">Transcription</keyword>
<evidence type="ECO:0000256" key="2">
    <source>
        <dbReference type="ARBA" id="ARBA00023015"/>
    </source>
</evidence>
<dbReference type="Gene3D" id="3.40.190.290">
    <property type="match status" value="1"/>
</dbReference>
<feature type="domain" description="HTH lysR-type" evidence="6">
    <location>
        <begin position="1"/>
        <end position="59"/>
    </location>
</feature>
<dbReference type="SUPFAM" id="SSF46785">
    <property type="entry name" value="Winged helix' DNA-binding domain"/>
    <property type="match status" value="1"/>
</dbReference>
<reference evidence="7 8" key="1">
    <citation type="submission" date="2019-01" db="EMBL/GenBank/DDBJ databases">
        <title>Sinorhodobacter populi sp. nov. isolated from the symptomatic bark tissue of Populus euramericana canker.</title>
        <authorList>
            <person name="Xu G."/>
        </authorList>
    </citation>
    <scope>NUCLEOTIDE SEQUENCE [LARGE SCALE GENOMIC DNA]</scope>
    <source>
        <strain evidence="7 8">SK2B-1</strain>
    </source>
</reference>
<dbReference type="GO" id="GO:0006351">
    <property type="term" value="P:DNA-templated transcription"/>
    <property type="evidence" value="ECO:0007669"/>
    <property type="project" value="TreeGrafter"/>
</dbReference>
<dbReference type="CDD" id="cd08477">
    <property type="entry name" value="PBP2_CrgA_like_8"/>
    <property type="match status" value="1"/>
</dbReference>
<organism evidence="7 8">
    <name type="scientific">Paenirhodobacter populi</name>
    <dbReference type="NCBI Taxonomy" id="2306993"/>
    <lineage>
        <taxon>Bacteria</taxon>
        <taxon>Pseudomonadati</taxon>
        <taxon>Pseudomonadota</taxon>
        <taxon>Alphaproteobacteria</taxon>
        <taxon>Rhodobacterales</taxon>
        <taxon>Rhodobacter group</taxon>
        <taxon>Paenirhodobacter</taxon>
    </lineage>
</organism>
<evidence type="ECO:0000256" key="5">
    <source>
        <dbReference type="SAM" id="MobiDB-lite"/>
    </source>
</evidence>
<dbReference type="GO" id="GO:0043565">
    <property type="term" value="F:sequence-specific DNA binding"/>
    <property type="evidence" value="ECO:0007669"/>
    <property type="project" value="TreeGrafter"/>
</dbReference>
<dbReference type="EMBL" id="SAUZ01000004">
    <property type="protein sequence ID" value="RWR23001.1"/>
    <property type="molecule type" value="Genomic_DNA"/>
</dbReference>
<dbReference type="AlphaFoldDB" id="A0A443JR64"/>
<dbReference type="PANTHER" id="PTHR30537:SF5">
    <property type="entry name" value="HTH-TYPE TRANSCRIPTIONAL ACTIVATOR TTDR-RELATED"/>
    <property type="match status" value="1"/>
</dbReference>
<dbReference type="GO" id="GO:0003700">
    <property type="term" value="F:DNA-binding transcription factor activity"/>
    <property type="evidence" value="ECO:0007669"/>
    <property type="project" value="InterPro"/>
</dbReference>
<dbReference type="Pfam" id="PF03466">
    <property type="entry name" value="LysR_substrate"/>
    <property type="match status" value="1"/>
</dbReference>
<proteinExistence type="inferred from homology"/>
<accession>A0A443JR64</accession>
<dbReference type="FunFam" id="1.10.10.10:FF:000001">
    <property type="entry name" value="LysR family transcriptional regulator"/>
    <property type="match status" value="1"/>
</dbReference>
<evidence type="ECO:0000313" key="7">
    <source>
        <dbReference type="EMBL" id="RWR23001.1"/>
    </source>
</evidence>
<dbReference type="SUPFAM" id="SSF53850">
    <property type="entry name" value="Periplasmic binding protein-like II"/>
    <property type="match status" value="1"/>
</dbReference>
<dbReference type="InterPro" id="IPR000847">
    <property type="entry name" value="LysR_HTH_N"/>
</dbReference>
<dbReference type="FunFam" id="3.40.190.290:FF:000001">
    <property type="entry name" value="Transcriptional regulator, LysR family"/>
    <property type="match status" value="1"/>
</dbReference>
<keyword evidence="2" id="KW-0805">Transcription regulation</keyword>
<dbReference type="InterPro" id="IPR058163">
    <property type="entry name" value="LysR-type_TF_proteobact-type"/>
</dbReference>